<sequence length="146" mass="16076">MNVQSDRTTSVKDFANGCLNAPRDKQPPLVIGSIEAAIAVHTDALGVPVTGKQVALDHDYTRHTLLHHGSPSERSRGQEPITDADLALARLILNQAKNIHSGTPPQSKNGCSRLEVIEEMGAYRYTVIYEVRRASVVVYTMFKRPK</sequence>
<dbReference type="RefSeq" id="WP_034431993.1">
    <property type="nucleotide sequence ID" value="NZ_CBTK010000103.1"/>
</dbReference>
<gene>
    <name evidence="1" type="ORF">BN874_1910002</name>
</gene>
<proteinExistence type="predicted"/>
<protein>
    <submittedName>
        <fullName evidence="1">Uncharacterized protein</fullName>
    </submittedName>
</protein>
<comment type="caution">
    <text evidence="1">The sequence shown here is derived from an EMBL/GenBank/DDBJ whole genome shotgun (WGS) entry which is preliminary data.</text>
</comment>
<dbReference type="Proteomes" id="UP000019184">
    <property type="component" value="Unassembled WGS sequence"/>
</dbReference>
<keyword evidence="2" id="KW-1185">Reference proteome</keyword>
<evidence type="ECO:0000313" key="1">
    <source>
        <dbReference type="EMBL" id="CDH44818.1"/>
    </source>
</evidence>
<dbReference type="OrthoDB" id="9813502at2"/>
<reference evidence="1 2" key="1">
    <citation type="journal article" date="2014" name="ISME J.">
        <title>Candidatus Competibacter-lineage genomes retrieved from metagenomes reveal functional metabolic diversity.</title>
        <authorList>
            <person name="McIlroy S.J."/>
            <person name="Albertsen M."/>
            <person name="Andresen E.K."/>
            <person name="Saunders A.M."/>
            <person name="Kristiansen R."/>
            <person name="Stokholm-Bjerregaard M."/>
            <person name="Nielsen K.L."/>
            <person name="Nielsen P.H."/>
        </authorList>
    </citation>
    <scope>NUCLEOTIDE SEQUENCE [LARGE SCALE GENOMIC DNA]</scope>
    <source>
        <strain evidence="1 2">Run_B_J11</strain>
    </source>
</reference>
<dbReference type="AlphaFoldDB" id="A0A7U7GAR8"/>
<evidence type="ECO:0000313" key="2">
    <source>
        <dbReference type="Proteomes" id="UP000019184"/>
    </source>
</evidence>
<name>A0A7U7GAR8_9GAMM</name>
<accession>A0A7U7GAR8</accession>
<dbReference type="EMBL" id="CBTK010000103">
    <property type="protein sequence ID" value="CDH44818.1"/>
    <property type="molecule type" value="Genomic_DNA"/>
</dbReference>
<organism evidence="1 2">
    <name type="scientific">Candidatus Contendobacter odensis Run_B_J11</name>
    <dbReference type="NCBI Taxonomy" id="1400861"/>
    <lineage>
        <taxon>Bacteria</taxon>
        <taxon>Pseudomonadati</taxon>
        <taxon>Pseudomonadota</taxon>
        <taxon>Gammaproteobacteria</taxon>
        <taxon>Candidatus Competibacteraceae</taxon>
        <taxon>Candidatus Contendibacter</taxon>
    </lineage>
</organism>